<keyword evidence="3 7" id="KW-0418">Kinase</keyword>
<dbReference type="InterPro" id="IPR005702">
    <property type="entry name" value="Wzc-like_C"/>
</dbReference>
<feature type="domain" description="AAA" evidence="6">
    <location>
        <begin position="141"/>
        <end position="276"/>
    </location>
</feature>
<evidence type="ECO:0000256" key="1">
    <source>
        <dbReference type="ARBA" id="ARBA00022679"/>
    </source>
</evidence>
<comment type="caution">
    <text evidence="7">The sequence shown here is derived from an EMBL/GenBank/DDBJ whole genome shotgun (WGS) entry which is preliminary data.</text>
</comment>
<dbReference type="InterPro" id="IPR025669">
    <property type="entry name" value="AAA_dom"/>
</dbReference>
<evidence type="ECO:0000256" key="2">
    <source>
        <dbReference type="ARBA" id="ARBA00022741"/>
    </source>
</evidence>
<dbReference type="GO" id="GO:0004713">
    <property type="term" value="F:protein tyrosine kinase activity"/>
    <property type="evidence" value="ECO:0007669"/>
    <property type="project" value="UniProtKB-KW"/>
</dbReference>
<dbReference type="Pfam" id="PF13614">
    <property type="entry name" value="AAA_31"/>
    <property type="match status" value="1"/>
</dbReference>
<reference evidence="7 8" key="1">
    <citation type="journal article" date="2019" name="Front. Microbiol.">
        <title>Genomes of Neutrophilic Sulfur-Oxidizing Chemolithoautotrophs Representing 9 Proteobacterial Species From 8 Genera.</title>
        <authorList>
            <person name="Watanabe T."/>
            <person name="Kojima H."/>
            <person name="Umezawa K."/>
            <person name="Hori C."/>
            <person name="Takasuka T.E."/>
            <person name="Kato Y."/>
            <person name="Fukui M."/>
        </authorList>
    </citation>
    <scope>NUCLEOTIDE SEQUENCE [LARGE SCALE GENOMIC DNA]</scope>
    <source>
        <strain evidence="7 8">TTN</strain>
    </source>
</reference>
<proteinExistence type="predicted"/>
<organism evidence="7 8">
    <name type="scientific">Sulfuriferula multivorans</name>
    <dbReference type="NCBI Taxonomy" id="1559896"/>
    <lineage>
        <taxon>Bacteria</taxon>
        <taxon>Pseudomonadati</taxon>
        <taxon>Pseudomonadota</taxon>
        <taxon>Betaproteobacteria</taxon>
        <taxon>Nitrosomonadales</taxon>
        <taxon>Sulfuricellaceae</taxon>
        <taxon>Sulfuriferula</taxon>
    </lineage>
</organism>
<evidence type="ECO:0000256" key="4">
    <source>
        <dbReference type="ARBA" id="ARBA00022840"/>
    </source>
</evidence>
<dbReference type="PANTHER" id="PTHR32309:SF31">
    <property type="entry name" value="CAPSULAR EXOPOLYSACCHARIDE FAMILY"/>
    <property type="match status" value="1"/>
</dbReference>
<keyword evidence="8" id="KW-1185">Reference proteome</keyword>
<accession>A0A401JBX7</accession>
<sequence length="303" mass="32874">MAMNILHGNMVDMAQTNPASVLANNDDLNGSIGRLLFQAGKLKLADIDQILELQVREKLRFGEAAIKLGLVTEVDIRHAVASQFDCDHLLPGEGGYSDELVAAYRPLSPMAEQFRALRNQLMQRWFGLGGRRLAIIAPLKGMGASYVSANLAIVFSQLGQRTLLIDANLHDPRQHNIFGLEQQRTGLADILAGRGGQSTIVRMDDFVSLSILPAGTIPPNPAELIGRGSTRVLLDSIGQDYDVVLIDTPPFDTHTDAATLSVLAGGVLVVAQPHQTRYHEIERIRDALFGSGAQIVGTLLNER</sequence>
<dbReference type="SUPFAM" id="SSF160246">
    <property type="entry name" value="EspE N-terminal domain-like"/>
    <property type="match status" value="1"/>
</dbReference>
<dbReference type="SUPFAM" id="SSF52540">
    <property type="entry name" value="P-loop containing nucleoside triphosphate hydrolases"/>
    <property type="match status" value="1"/>
</dbReference>
<dbReference type="InterPro" id="IPR050445">
    <property type="entry name" value="Bact_polysacc_biosynth/exp"/>
</dbReference>
<evidence type="ECO:0000259" key="6">
    <source>
        <dbReference type="Pfam" id="PF13614"/>
    </source>
</evidence>
<dbReference type="PANTHER" id="PTHR32309">
    <property type="entry name" value="TYROSINE-PROTEIN KINASE"/>
    <property type="match status" value="1"/>
</dbReference>
<dbReference type="EMBL" id="BGOW01000005">
    <property type="protein sequence ID" value="GBL45109.1"/>
    <property type="molecule type" value="Genomic_DNA"/>
</dbReference>
<dbReference type="OrthoDB" id="9808257at2"/>
<keyword evidence="2" id="KW-0547">Nucleotide-binding</keyword>
<evidence type="ECO:0000256" key="5">
    <source>
        <dbReference type="ARBA" id="ARBA00023137"/>
    </source>
</evidence>
<gene>
    <name evidence="7" type="ORF">SFMTTN_0913</name>
</gene>
<dbReference type="GO" id="GO:0005524">
    <property type="term" value="F:ATP binding"/>
    <property type="evidence" value="ECO:0007669"/>
    <property type="project" value="UniProtKB-KW"/>
</dbReference>
<dbReference type="NCBIfam" id="TIGR01007">
    <property type="entry name" value="eps_fam"/>
    <property type="match status" value="1"/>
</dbReference>
<keyword evidence="1" id="KW-0808">Transferase</keyword>
<evidence type="ECO:0000313" key="7">
    <source>
        <dbReference type="EMBL" id="GBL45109.1"/>
    </source>
</evidence>
<dbReference type="Gene3D" id="3.40.50.300">
    <property type="entry name" value="P-loop containing nucleotide triphosphate hydrolases"/>
    <property type="match status" value="1"/>
</dbReference>
<keyword evidence="4" id="KW-0067">ATP-binding</keyword>
<keyword evidence="5" id="KW-0829">Tyrosine-protein kinase</keyword>
<name>A0A401JBX7_9PROT</name>
<dbReference type="InterPro" id="IPR017479">
    <property type="entry name" value="Tyr_kinase_chain_length_EpsG"/>
</dbReference>
<dbReference type="CDD" id="cd05387">
    <property type="entry name" value="BY-kinase"/>
    <property type="match status" value="1"/>
</dbReference>
<evidence type="ECO:0000256" key="3">
    <source>
        <dbReference type="ARBA" id="ARBA00022777"/>
    </source>
</evidence>
<dbReference type="InterPro" id="IPR037257">
    <property type="entry name" value="T2SS_E_N_sf"/>
</dbReference>
<dbReference type="AlphaFoldDB" id="A0A401JBX7"/>
<protein>
    <submittedName>
        <fullName evidence="7">Tyrosine-protein kinase Wzc</fullName>
    </submittedName>
</protein>
<dbReference type="Proteomes" id="UP000286806">
    <property type="component" value="Unassembled WGS sequence"/>
</dbReference>
<dbReference type="InterPro" id="IPR027417">
    <property type="entry name" value="P-loop_NTPase"/>
</dbReference>
<dbReference type="NCBIfam" id="TIGR03029">
    <property type="entry name" value="EpsG"/>
    <property type="match status" value="1"/>
</dbReference>
<evidence type="ECO:0000313" key="8">
    <source>
        <dbReference type="Proteomes" id="UP000286806"/>
    </source>
</evidence>